<dbReference type="Proteomes" id="UP000298327">
    <property type="component" value="Unassembled WGS sequence"/>
</dbReference>
<proteinExistence type="predicted"/>
<feature type="compositionally biased region" description="Polar residues" evidence="1">
    <location>
        <begin position="1"/>
        <end position="11"/>
    </location>
</feature>
<comment type="caution">
    <text evidence="2">The sequence shown here is derived from an EMBL/GenBank/DDBJ whole genome shotgun (WGS) entry which is preliminary data.</text>
</comment>
<dbReference type="EMBL" id="SEOQ01000003">
    <property type="protein sequence ID" value="TFY72864.1"/>
    <property type="molecule type" value="Genomic_DNA"/>
</dbReference>
<sequence>MSSPQSPSRATISYPPKPSVATPAPTLTESLMSTITLLFNTPVVPPSTPTPPEVQLTDIPPRSVSREEERRRSTSTVDSRFTIESTPSPQRAMGQTLPPIPNESDEEATLPPTHSPQVNIHSPVPRVDLPPLGSMSRGLKGLGVLDAVDEADDAPSRSAISSRASREQGHAACLALVLKTYIYGVDITTALCIHCLHARKLYPDELADLTDISANANLRVTEMGSLVLARSMLAVDIPRQGITKEVACWSWLQCSAKNMSKSQKQRRKKSRSPARKRAVTRSFSQLDALAQEAGPSHAPDPGMVSSGVSPGCPTFEMQTMDNAPYLPQTGPSSFLPYGQPAMSASSPATMSEMTLLSASH</sequence>
<evidence type="ECO:0000313" key="2">
    <source>
        <dbReference type="EMBL" id="TFY72864.1"/>
    </source>
</evidence>
<name>A0A4Y9ZEH7_9AGAM</name>
<reference evidence="2 3" key="1">
    <citation type="submission" date="2019-02" db="EMBL/GenBank/DDBJ databases">
        <title>Genome sequencing of the rare red list fungi Dentipellis fragilis.</title>
        <authorList>
            <person name="Buettner E."/>
            <person name="Kellner H."/>
        </authorList>
    </citation>
    <scope>NUCLEOTIDE SEQUENCE [LARGE SCALE GENOMIC DNA]</scope>
    <source>
        <strain evidence="2 3">DSM 105465</strain>
    </source>
</reference>
<evidence type="ECO:0000313" key="3">
    <source>
        <dbReference type="Proteomes" id="UP000298327"/>
    </source>
</evidence>
<evidence type="ECO:0000256" key="1">
    <source>
        <dbReference type="SAM" id="MobiDB-lite"/>
    </source>
</evidence>
<feature type="region of interest" description="Disordered" evidence="1">
    <location>
        <begin position="1"/>
        <end position="26"/>
    </location>
</feature>
<feature type="region of interest" description="Disordered" evidence="1">
    <location>
        <begin position="260"/>
        <end position="360"/>
    </location>
</feature>
<dbReference type="AlphaFoldDB" id="A0A4Y9ZEH7"/>
<keyword evidence="3" id="KW-1185">Reference proteome</keyword>
<feature type="compositionally biased region" description="Basic residues" evidence="1">
    <location>
        <begin position="263"/>
        <end position="279"/>
    </location>
</feature>
<protein>
    <submittedName>
        <fullName evidence="2">Uncharacterized protein</fullName>
    </submittedName>
</protein>
<feature type="compositionally biased region" description="Low complexity" evidence="1">
    <location>
        <begin position="340"/>
        <end position="354"/>
    </location>
</feature>
<feature type="region of interest" description="Disordered" evidence="1">
    <location>
        <begin position="41"/>
        <end position="132"/>
    </location>
</feature>
<organism evidence="2 3">
    <name type="scientific">Dentipellis fragilis</name>
    <dbReference type="NCBI Taxonomy" id="205917"/>
    <lineage>
        <taxon>Eukaryota</taxon>
        <taxon>Fungi</taxon>
        <taxon>Dikarya</taxon>
        <taxon>Basidiomycota</taxon>
        <taxon>Agaricomycotina</taxon>
        <taxon>Agaricomycetes</taxon>
        <taxon>Russulales</taxon>
        <taxon>Hericiaceae</taxon>
        <taxon>Dentipellis</taxon>
    </lineage>
</organism>
<dbReference type="OrthoDB" id="10551253at2759"/>
<feature type="compositionally biased region" description="Pro residues" evidence="1">
    <location>
        <begin position="43"/>
        <end position="52"/>
    </location>
</feature>
<gene>
    <name evidence="2" type="ORF">EVG20_g161</name>
</gene>
<accession>A0A4Y9ZEH7</accession>